<reference evidence="1 2" key="1">
    <citation type="journal article" date="2023" name="Plants (Basel)">
        <title>Bridging the Gap: Combining Genomics and Transcriptomics Approaches to Understand Stylosanthes scabra, an Orphan Legume from the Brazilian Caatinga.</title>
        <authorList>
            <person name="Ferreira-Neto J.R.C."/>
            <person name="da Silva M.D."/>
            <person name="Binneck E."/>
            <person name="de Melo N.F."/>
            <person name="da Silva R.H."/>
            <person name="de Melo A.L.T.M."/>
            <person name="Pandolfi V."/>
            <person name="Bustamante F.O."/>
            <person name="Brasileiro-Vidal A.C."/>
            <person name="Benko-Iseppon A.M."/>
        </authorList>
    </citation>
    <scope>NUCLEOTIDE SEQUENCE [LARGE SCALE GENOMIC DNA]</scope>
    <source>
        <tissue evidence="1">Leaves</tissue>
    </source>
</reference>
<name>A0ABU6UV73_9FABA</name>
<comment type="caution">
    <text evidence="1">The sequence shown here is derived from an EMBL/GenBank/DDBJ whole genome shotgun (WGS) entry which is preliminary data.</text>
</comment>
<accession>A0ABU6UV73</accession>
<dbReference type="Proteomes" id="UP001341840">
    <property type="component" value="Unassembled WGS sequence"/>
</dbReference>
<dbReference type="EMBL" id="JASCZI010122207">
    <property type="protein sequence ID" value="MED6163903.1"/>
    <property type="molecule type" value="Genomic_DNA"/>
</dbReference>
<keyword evidence="2" id="KW-1185">Reference proteome</keyword>
<evidence type="ECO:0000313" key="1">
    <source>
        <dbReference type="EMBL" id="MED6163903.1"/>
    </source>
</evidence>
<protein>
    <submittedName>
        <fullName evidence="1">Uncharacterized protein</fullName>
    </submittedName>
</protein>
<sequence length="128" mass="14602">MYSLLIPKPNQPLTLVAILLATTLFPRRRSPSLTTTHHKSPSPPLISTHRHCLPHHQLIGHDNRSERKTLAWLPSLQTRICSNPSLQVASSHHRVAFAPRPSQLVIFNLVVFKLQRTREEEDFMAPKP</sequence>
<gene>
    <name evidence="1" type="ORF">PIB30_084619</name>
</gene>
<evidence type="ECO:0000313" key="2">
    <source>
        <dbReference type="Proteomes" id="UP001341840"/>
    </source>
</evidence>
<proteinExistence type="predicted"/>
<organism evidence="1 2">
    <name type="scientific">Stylosanthes scabra</name>
    <dbReference type="NCBI Taxonomy" id="79078"/>
    <lineage>
        <taxon>Eukaryota</taxon>
        <taxon>Viridiplantae</taxon>
        <taxon>Streptophyta</taxon>
        <taxon>Embryophyta</taxon>
        <taxon>Tracheophyta</taxon>
        <taxon>Spermatophyta</taxon>
        <taxon>Magnoliopsida</taxon>
        <taxon>eudicotyledons</taxon>
        <taxon>Gunneridae</taxon>
        <taxon>Pentapetalae</taxon>
        <taxon>rosids</taxon>
        <taxon>fabids</taxon>
        <taxon>Fabales</taxon>
        <taxon>Fabaceae</taxon>
        <taxon>Papilionoideae</taxon>
        <taxon>50 kb inversion clade</taxon>
        <taxon>dalbergioids sensu lato</taxon>
        <taxon>Dalbergieae</taxon>
        <taxon>Pterocarpus clade</taxon>
        <taxon>Stylosanthes</taxon>
    </lineage>
</organism>